<evidence type="ECO:0000313" key="3">
    <source>
        <dbReference type="Proteomes" id="UP001172142"/>
    </source>
</evidence>
<feature type="domain" description="Amidohydrolase-related" evidence="1">
    <location>
        <begin position="52"/>
        <end position="382"/>
    </location>
</feature>
<dbReference type="NCBIfam" id="NF011987">
    <property type="entry name" value="PRK15446.2-3"/>
    <property type="match status" value="1"/>
</dbReference>
<name>A0ABT8NBP1_9BACL</name>
<comment type="caution">
    <text evidence="2">The sequence shown here is derived from an EMBL/GenBank/DDBJ whole genome shotgun (WGS) entry which is preliminary data.</text>
</comment>
<dbReference type="PIRSF" id="PIRSF038971">
    <property type="entry name" value="PhnM"/>
    <property type="match status" value="1"/>
</dbReference>
<dbReference type="InterPro" id="IPR011059">
    <property type="entry name" value="Metal-dep_hydrolase_composite"/>
</dbReference>
<dbReference type="Pfam" id="PF22643">
    <property type="entry name" value="NagA_N"/>
    <property type="match status" value="1"/>
</dbReference>
<reference evidence="2 3" key="1">
    <citation type="submission" date="2023-07" db="EMBL/GenBank/DDBJ databases">
        <title>Novel species in genus Planococcus.</title>
        <authorList>
            <person name="Ning S."/>
        </authorList>
    </citation>
    <scope>NUCLEOTIDE SEQUENCE [LARGE SCALE GENOMIC DNA]</scope>
    <source>
        <strain evidence="2 3">N017</strain>
    </source>
</reference>
<dbReference type="InterPro" id="IPR032466">
    <property type="entry name" value="Metal_Hydrolase"/>
</dbReference>
<dbReference type="Gene3D" id="3.20.20.140">
    <property type="entry name" value="Metal-dependent hydrolases"/>
    <property type="match status" value="1"/>
</dbReference>
<dbReference type="InterPro" id="IPR006680">
    <property type="entry name" value="Amidohydro-rel"/>
</dbReference>
<dbReference type="InterPro" id="IPR051781">
    <property type="entry name" value="Metallo-dep_Hydrolase"/>
</dbReference>
<dbReference type="NCBIfam" id="NF011984">
    <property type="entry name" value="PRK15446.1-5"/>
    <property type="match status" value="1"/>
</dbReference>
<dbReference type="NCBIfam" id="NF011990">
    <property type="entry name" value="PRK15446.2-6"/>
    <property type="match status" value="1"/>
</dbReference>
<dbReference type="Proteomes" id="UP001172142">
    <property type="component" value="Unassembled WGS sequence"/>
</dbReference>
<dbReference type="Pfam" id="PF01979">
    <property type="entry name" value="Amidohydro_1"/>
    <property type="match status" value="1"/>
</dbReference>
<dbReference type="InterPro" id="IPR012696">
    <property type="entry name" value="PhnM"/>
</dbReference>
<accession>A0ABT8NBP1</accession>
<gene>
    <name evidence="2" type="primary">phnM</name>
    <name evidence="2" type="ORF">QWY13_07325</name>
</gene>
<dbReference type="PANTHER" id="PTHR43135:SF3">
    <property type="entry name" value="ALPHA-D-RIBOSE 1-METHYLPHOSPHONATE 5-TRIPHOSPHATE DIPHOSPHATASE"/>
    <property type="match status" value="1"/>
</dbReference>
<proteinExistence type="predicted"/>
<dbReference type="Gene3D" id="2.30.40.10">
    <property type="entry name" value="Urease, subunit C, domain 1"/>
    <property type="match status" value="2"/>
</dbReference>
<dbReference type="NCBIfam" id="TIGR02318">
    <property type="entry name" value="phosphono_phnM"/>
    <property type="match status" value="1"/>
</dbReference>
<dbReference type="RefSeq" id="WP_301855839.1">
    <property type="nucleotide sequence ID" value="NZ_JAUJWU010000001.1"/>
</dbReference>
<sequence>MYIIHNGKIITETTILEGHAVVVEGETIQEIILEQQVRNYPHAQLIDANGGFISPGFIDIHSDYIETIASPRPTSMMDFDISLREAEKILISHGITTMFHSLSFYKEDVFSHKPMRNPHNIQRMVDAIDATHNRLHLIRHRLHARFEIDNIDEVGQLVKNIEDGKVHLLSFMDHTPGQGQYRNLEVYRDTLKGYRDISDADVNVLIAERQSTEYLTTEKIKEVADIALAQGIAVASHDDDDFKKLDLVKSFGTTISEFPITLEVAMKAKQLGLYTIAGAPNVMLGGSHSGNLSAAEAIGHGCMDILCSDYYPSALLHAVFDLHEKYGNDLHDMFMMVTLNPAKAVQLDHELGSITAGKKADILVIERMEDGYPMLTATMVNGTLITTTNYRVK</sequence>
<dbReference type="PANTHER" id="PTHR43135">
    <property type="entry name" value="ALPHA-D-RIBOSE 1-METHYLPHOSPHONATE 5-TRIPHOSPHATE DIPHOSPHATASE"/>
    <property type="match status" value="1"/>
</dbReference>
<evidence type="ECO:0000259" key="1">
    <source>
        <dbReference type="Pfam" id="PF01979"/>
    </source>
</evidence>
<protein>
    <submittedName>
        <fullName evidence="2">Phosphonate metabolism protein PhnM</fullName>
    </submittedName>
</protein>
<dbReference type="SUPFAM" id="SSF51556">
    <property type="entry name" value="Metallo-dependent hydrolases"/>
    <property type="match status" value="1"/>
</dbReference>
<organism evidence="2 3">
    <name type="scientific">Planococcus shenhongbingii</name>
    <dbReference type="NCBI Taxonomy" id="3058398"/>
    <lineage>
        <taxon>Bacteria</taxon>
        <taxon>Bacillati</taxon>
        <taxon>Bacillota</taxon>
        <taxon>Bacilli</taxon>
        <taxon>Bacillales</taxon>
        <taxon>Caryophanaceae</taxon>
        <taxon>Planococcus</taxon>
    </lineage>
</organism>
<dbReference type="SUPFAM" id="SSF51338">
    <property type="entry name" value="Composite domain of metallo-dependent hydrolases"/>
    <property type="match status" value="1"/>
</dbReference>
<evidence type="ECO:0000313" key="2">
    <source>
        <dbReference type="EMBL" id="MDN7245307.1"/>
    </source>
</evidence>
<dbReference type="EMBL" id="JAUJWU010000001">
    <property type="protein sequence ID" value="MDN7245307.1"/>
    <property type="molecule type" value="Genomic_DNA"/>
</dbReference>
<keyword evidence="3" id="KW-1185">Reference proteome</keyword>